<feature type="region of interest" description="Disordered" evidence="1">
    <location>
        <begin position="32"/>
        <end position="64"/>
    </location>
</feature>
<keyword evidence="2" id="KW-0472">Membrane</keyword>
<name>A0A2T6ZVN4_TUBBO</name>
<keyword evidence="2" id="KW-0812">Transmembrane</keyword>
<dbReference type="OrthoDB" id="5355384at2759"/>
<proteinExistence type="predicted"/>
<accession>A0A2T6ZVN4</accession>
<sequence length="116" mass="12367">MPSINPRYLFRRTFTFALLSVALLALLTSSGVLASPSSSSSSSSSSQGERLEKRMSRSSPLLRLPPRILMLPQTASSAASIRFPQMLNEPRERGLTPGFVAAVVGGLSVVFAGLMV</sequence>
<evidence type="ECO:0000256" key="1">
    <source>
        <dbReference type="SAM" id="MobiDB-lite"/>
    </source>
</evidence>
<protein>
    <recommendedName>
        <fullName evidence="6">Transmembrane protein</fullName>
    </recommendedName>
</protein>
<evidence type="ECO:0000313" key="4">
    <source>
        <dbReference type="EMBL" id="PUU79560.1"/>
    </source>
</evidence>
<gene>
    <name evidence="4" type="ORF">B9Z19DRAFT_1081557</name>
</gene>
<evidence type="ECO:0000256" key="3">
    <source>
        <dbReference type="SAM" id="SignalP"/>
    </source>
</evidence>
<dbReference type="EMBL" id="NESQ01000089">
    <property type="protein sequence ID" value="PUU79560.1"/>
    <property type="molecule type" value="Genomic_DNA"/>
</dbReference>
<dbReference type="Proteomes" id="UP000244722">
    <property type="component" value="Unassembled WGS sequence"/>
</dbReference>
<feature type="signal peptide" evidence="3">
    <location>
        <begin position="1"/>
        <end position="34"/>
    </location>
</feature>
<organism evidence="4 5">
    <name type="scientific">Tuber borchii</name>
    <name type="common">White truffle</name>
    <dbReference type="NCBI Taxonomy" id="42251"/>
    <lineage>
        <taxon>Eukaryota</taxon>
        <taxon>Fungi</taxon>
        <taxon>Dikarya</taxon>
        <taxon>Ascomycota</taxon>
        <taxon>Pezizomycotina</taxon>
        <taxon>Pezizomycetes</taxon>
        <taxon>Pezizales</taxon>
        <taxon>Tuberaceae</taxon>
        <taxon>Tuber</taxon>
    </lineage>
</organism>
<dbReference type="AlphaFoldDB" id="A0A2T6ZVN4"/>
<keyword evidence="2" id="KW-1133">Transmembrane helix</keyword>
<evidence type="ECO:0000256" key="2">
    <source>
        <dbReference type="SAM" id="Phobius"/>
    </source>
</evidence>
<feature type="chain" id="PRO_5015563047" description="Transmembrane protein" evidence="3">
    <location>
        <begin position="35"/>
        <end position="116"/>
    </location>
</feature>
<evidence type="ECO:0008006" key="6">
    <source>
        <dbReference type="Google" id="ProtNLM"/>
    </source>
</evidence>
<keyword evidence="5" id="KW-1185">Reference proteome</keyword>
<feature type="transmembrane region" description="Helical" evidence="2">
    <location>
        <begin position="95"/>
        <end position="115"/>
    </location>
</feature>
<reference evidence="4 5" key="1">
    <citation type="submission" date="2017-04" db="EMBL/GenBank/DDBJ databases">
        <title>Draft genome sequence of Tuber borchii Vittad., a whitish edible truffle.</title>
        <authorList>
            <consortium name="DOE Joint Genome Institute"/>
            <person name="Murat C."/>
            <person name="Kuo A."/>
            <person name="Barry K.W."/>
            <person name="Clum A."/>
            <person name="Dockter R.B."/>
            <person name="Fauchery L."/>
            <person name="Iotti M."/>
            <person name="Kohler A."/>
            <person name="Labutti K."/>
            <person name="Lindquist E.A."/>
            <person name="Lipzen A."/>
            <person name="Ohm R.A."/>
            <person name="Wang M."/>
            <person name="Grigoriev I.V."/>
            <person name="Zambonelli A."/>
            <person name="Martin F.M."/>
        </authorList>
    </citation>
    <scope>NUCLEOTIDE SEQUENCE [LARGE SCALE GENOMIC DNA]</scope>
    <source>
        <strain evidence="4 5">Tbo3840</strain>
    </source>
</reference>
<comment type="caution">
    <text evidence="4">The sequence shown here is derived from an EMBL/GenBank/DDBJ whole genome shotgun (WGS) entry which is preliminary data.</text>
</comment>
<feature type="compositionally biased region" description="Low complexity" evidence="1">
    <location>
        <begin position="32"/>
        <end position="46"/>
    </location>
</feature>
<evidence type="ECO:0000313" key="5">
    <source>
        <dbReference type="Proteomes" id="UP000244722"/>
    </source>
</evidence>
<keyword evidence="3" id="KW-0732">Signal</keyword>